<dbReference type="OrthoDB" id="5320891at2"/>
<dbReference type="CDD" id="cd02440">
    <property type="entry name" value="AdoMet_MTases"/>
    <property type="match status" value="1"/>
</dbReference>
<keyword evidence="2" id="KW-0489">Methyltransferase</keyword>
<evidence type="ECO:0000313" key="2">
    <source>
        <dbReference type="EMBL" id="TLE00425.1"/>
    </source>
</evidence>
<dbReference type="GO" id="GO:0008757">
    <property type="term" value="F:S-adenosylmethionine-dependent methyltransferase activity"/>
    <property type="evidence" value="ECO:0007669"/>
    <property type="project" value="InterPro"/>
</dbReference>
<dbReference type="AlphaFoldDB" id="A0A4U8TL76"/>
<dbReference type="STRING" id="425400.LS65_00225"/>
<name>A0A4U8TL76_9HELI</name>
<dbReference type="Proteomes" id="UP000029707">
    <property type="component" value="Unassembled WGS sequence"/>
</dbReference>
<dbReference type="InterPro" id="IPR013216">
    <property type="entry name" value="Methyltransf_11"/>
</dbReference>
<protein>
    <submittedName>
        <fullName evidence="2">Class I SAM-dependent methyltransferase</fullName>
    </submittedName>
</protein>
<reference evidence="2 3" key="1">
    <citation type="journal article" date="2014" name="Genome Announc.">
        <title>Draft genome sequences of eight enterohepatic helicobacter species isolated from both laboratory and wild rodents.</title>
        <authorList>
            <person name="Sheh A."/>
            <person name="Shen Z."/>
            <person name="Fox J.G."/>
        </authorList>
    </citation>
    <scope>NUCLEOTIDE SEQUENCE [LARGE SCALE GENOMIC DNA]</scope>
    <source>
        <strain evidence="2 3">MIT 01-6451</strain>
    </source>
</reference>
<dbReference type="Gene3D" id="3.40.50.150">
    <property type="entry name" value="Vaccinia Virus protein VP39"/>
    <property type="match status" value="1"/>
</dbReference>
<accession>A0A4U8TL76</accession>
<dbReference type="SUPFAM" id="SSF53335">
    <property type="entry name" value="S-adenosyl-L-methionine-dependent methyltransferases"/>
    <property type="match status" value="1"/>
</dbReference>
<dbReference type="Pfam" id="PF08241">
    <property type="entry name" value="Methyltransf_11"/>
    <property type="match status" value="1"/>
</dbReference>
<organism evidence="2 3">
    <name type="scientific">Helicobacter japonicus</name>
    <dbReference type="NCBI Taxonomy" id="425400"/>
    <lineage>
        <taxon>Bacteria</taxon>
        <taxon>Pseudomonadati</taxon>
        <taxon>Campylobacterota</taxon>
        <taxon>Epsilonproteobacteria</taxon>
        <taxon>Campylobacterales</taxon>
        <taxon>Helicobacteraceae</taxon>
        <taxon>Helicobacter</taxon>
    </lineage>
</organism>
<keyword evidence="2" id="KW-0808">Transferase</keyword>
<evidence type="ECO:0000313" key="3">
    <source>
        <dbReference type="Proteomes" id="UP000029707"/>
    </source>
</evidence>
<comment type="caution">
    <text evidence="2">The sequence shown here is derived from an EMBL/GenBank/DDBJ whole genome shotgun (WGS) entry which is preliminary data.</text>
</comment>
<gene>
    <name evidence="2" type="ORF">LS65_007810</name>
</gene>
<dbReference type="EMBL" id="JRMQ02000012">
    <property type="protein sequence ID" value="TLE00425.1"/>
    <property type="molecule type" value="Genomic_DNA"/>
</dbReference>
<keyword evidence="3" id="KW-1185">Reference proteome</keyword>
<dbReference type="GO" id="GO:0032259">
    <property type="term" value="P:methylation"/>
    <property type="evidence" value="ECO:0007669"/>
    <property type="project" value="UniProtKB-KW"/>
</dbReference>
<feature type="domain" description="Methyltransferase type 11" evidence="1">
    <location>
        <begin position="44"/>
        <end position="129"/>
    </location>
</feature>
<sequence length="250" mass="28375">MDMLYLAENKHFWHIARREFIFQSLSSTLDSLYPNGNGKHVKILDVGAGTGSVTRHFLSQGFHNIALGEIHPQGLEYAKTYGINNLYCMDLLDAPFKDEFDCIFAFDVLEHIDDDKNALLNMKNMLKNNEKSLLALSVPAHQWLWNAHDCLVHHKRRYNKIQLTNLVRECGLSIESAQYFFIALTPLLLARAVLNPASKTKSKVSKELRDVPPPKILNSALLSICRLENKLIPYLPNCFGGSLLVIARNK</sequence>
<dbReference type="InterPro" id="IPR029063">
    <property type="entry name" value="SAM-dependent_MTases_sf"/>
</dbReference>
<proteinExistence type="predicted"/>
<dbReference type="PANTHER" id="PTHR43861">
    <property type="entry name" value="TRANS-ACONITATE 2-METHYLTRANSFERASE-RELATED"/>
    <property type="match status" value="1"/>
</dbReference>
<evidence type="ECO:0000259" key="1">
    <source>
        <dbReference type="Pfam" id="PF08241"/>
    </source>
</evidence>